<dbReference type="OrthoDB" id="10570964at2759"/>
<dbReference type="Proteomes" id="UP000593573">
    <property type="component" value="Unassembled WGS sequence"/>
</dbReference>
<comment type="caution">
    <text evidence="1">The sequence shown here is derived from an EMBL/GenBank/DDBJ whole genome shotgun (WGS) entry which is preliminary data.</text>
</comment>
<evidence type="ECO:0000313" key="1">
    <source>
        <dbReference type="EMBL" id="MBA0646136.1"/>
    </source>
</evidence>
<evidence type="ECO:0008006" key="3">
    <source>
        <dbReference type="Google" id="ProtNLM"/>
    </source>
</evidence>
<dbReference type="AlphaFoldDB" id="A0A7J8U6L0"/>
<name>A0A7J8U6L0_9ROSI</name>
<proteinExistence type="predicted"/>
<gene>
    <name evidence="1" type="ORF">Goklo_014125</name>
</gene>
<reference evidence="1 2" key="1">
    <citation type="journal article" date="2019" name="Genome Biol. Evol.">
        <title>Insights into the evolution of the New World diploid cottons (Gossypium, subgenus Houzingenia) based on genome sequencing.</title>
        <authorList>
            <person name="Grover C.E."/>
            <person name="Arick M.A. 2nd"/>
            <person name="Thrash A."/>
            <person name="Conover J.L."/>
            <person name="Sanders W.S."/>
            <person name="Peterson D.G."/>
            <person name="Frelichowski J.E."/>
            <person name="Scheffler J.A."/>
            <person name="Scheffler B.E."/>
            <person name="Wendel J.F."/>
        </authorList>
    </citation>
    <scope>NUCLEOTIDE SEQUENCE [LARGE SCALE GENOMIC DNA]</scope>
    <source>
        <strain evidence="1">57</strain>
        <tissue evidence="1">Leaf</tissue>
    </source>
</reference>
<organism evidence="1 2">
    <name type="scientific">Gossypium klotzschianum</name>
    <dbReference type="NCBI Taxonomy" id="34286"/>
    <lineage>
        <taxon>Eukaryota</taxon>
        <taxon>Viridiplantae</taxon>
        <taxon>Streptophyta</taxon>
        <taxon>Embryophyta</taxon>
        <taxon>Tracheophyta</taxon>
        <taxon>Spermatophyta</taxon>
        <taxon>Magnoliopsida</taxon>
        <taxon>eudicotyledons</taxon>
        <taxon>Gunneridae</taxon>
        <taxon>Pentapetalae</taxon>
        <taxon>rosids</taxon>
        <taxon>malvids</taxon>
        <taxon>Malvales</taxon>
        <taxon>Malvaceae</taxon>
        <taxon>Malvoideae</taxon>
        <taxon>Gossypium</taxon>
    </lineage>
</organism>
<dbReference type="EMBL" id="JABFAB010000004">
    <property type="protein sequence ID" value="MBA0646136.1"/>
    <property type="molecule type" value="Genomic_DNA"/>
</dbReference>
<keyword evidence="2" id="KW-1185">Reference proteome</keyword>
<protein>
    <recommendedName>
        <fullName evidence="3">DUF4283 domain-containing protein</fullName>
    </recommendedName>
</protein>
<accession>A0A7J8U6L0</accession>
<sequence length="210" mass="24041">VVKGSPWTFNNHLLVIQTLKERDDPLEHHHEGRWSVAVFWLRELGSIWGVNVGESGGDKGMISRNIIFPNFLCDASINLGINLVGKVNLPHMVESDRLEKMDEGSLNEGKPMSVTEGKKGLDRIMSCQFLLPRIQTRLRGNGMTLDKMFKQLNLLSKSVEHYENSKLERPWTRESTIRSFGPQELARFGKLLEKLVRLKLDWIDNEDMAT</sequence>
<feature type="non-terminal residue" evidence="1">
    <location>
        <position position="210"/>
    </location>
</feature>
<evidence type="ECO:0000313" key="2">
    <source>
        <dbReference type="Proteomes" id="UP000593573"/>
    </source>
</evidence>